<sequence length="78" mass="8925">MKTTKGLPNEFTAVQRHLHWGGYDLEESGAEHTIDGVRYMLHVVHYNLGIYKRLAVLAFVYDVSQLPTLVRPLRFSAP</sequence>
<feature type="domain" description="Alpha-carbonic anhydrase" evidence="1">
    <location>
        <begin position="1"/>
        <end position="78"/>
    </location>
</feature>
<evidence type="ECO:0000313" key="3">
    <source>
        <dbReference type="Proteomes" id="UP000265000"/>
    </source>
</evidence>
<accession>A0A3Q2P847</accession>
<dbReference type="Ensembl" id="ENSFHET00000001798.1">
    <property type="protein sequence ID" value="ENSFHEP00000008636.1"/>
    <property type="gene ID" value="ENSFHEG00000009841.1"/>
</dbReference>
<dbReference type="STRING" id="8078.ENSFHEP00000008636"/>
<dbReference type="AlphaFoldDB" id="A0A3Q2P847"/>
<dbReference type="PROSITE" id="PS51144">
    <property type="entry name" value="ALPHA_CA_2"/>
    <property type="match status" value="1"/>
</dbReference>
<reference evidence="2" key="2">
    <citation type="submission" date="2025-09" db="UniProtKB">
        <authorList>
            <consortium name="Ensembl"/>
        </authorList>
    </citation>
    <scope>IDENTIFICATION</scope>
</reference>
<organism evidence="2 3">
    <name type="scientific">Fundulus heteroclitus</name>
    <name type="common">Killifish</name>
    <name type="synonym">Mummichog</name>
    <dbReference type="NCBI Taxonomy" id="8078"/>
    <lineage>
        <taxon>Eukaryota</taxon>
        <taxon>Metazoa</taxon>
        <taxon>Chordata</taxon>
        <taxon>Craniata</taxon>
        <taxon>Vertebrata</taxon>
        <taxon>Euteleostomi</taxon>
        <taxon>Actinopterygii</taxon>
        <taxon>Neopterygii</taxon>
        <taxon>Teleostei</taxon>
        <taxon>Neoteleostei</taxon>
        <taxon>Acanthomorphata</taxon>
        <taxon>Ovalentaria</taxon>
        <taxon>Atherinomorphae</taxon>
        <taxon>Cyprinodontiformes</taxon>
        <taxon>Fundulidae</taxon>
        <taxon>Fundulus</taxon>
    </lineage>
</organism>
<keyword evidence="3" id="KW-1185">Reference proteome</keyword>
<dbReference type="SUPFAM" id="SSF51069">
    <property type="entry name" value="Carbonic anhydrase"/>
    <property type="match status" value="1"/>
</dbReference>
<dbReference type="InterPro" id="IPR001148">
    <property type="entry name" value="CA_dom"/>
</dbReference>
<evidence type="ECO:0000259" key="1">
    <source>
        <dbReference type="PROSITE" id="PS51144"/>
    </source>
</evidence>
<protein>
    <recommendedName>
        <fullName evidence="1">Alpha-carbonic anhydrase domain-containing protein</fullName>
    </recommendedName>
</protein>
<dbReference type="Proteomes" id="UP000265000">
    <property type="component" value="Unplaced"/>
</dbReference>
<dbReference type="Gene3D" id="3.10.200.10">
    <property type="entry name" value="Alpha carbonic anhydrase"/>
    <property type="match status" value="1"/>
</dbReference>
<dbReference type="InterPro" id="IPR036398">
    <property type="entry name" value="CA_dom_sf"/>
</dbReference>
<dbReference type="Pfam" id="PF00194">
    <property type="entry name" value="Carb_anhydrase"/>
    <property type="match status" value="1"/>
</dbReference>
<proteinExistence type="predicted"/>
<reference evidence="2" key="1">
    <citation type="submission" date="2025-08" db="UniProtKB">
        <authorList>
            <consortium name="Ensembl"/>
        </authorList>
    </citation>
    <scope>IDENTIFICATION</scope>
</reference>
<name>A0A3Q2P847_FUNHE</name>
<evidence type="ECO:0000313" key="2">
    <source>
        <dbReference type="Ensembl" id="ENSFHEP00000008636.1"/>
    </source>
</evidence>